<dbReference type="PANTHER" id="PTHR45947:SF3">
    <property type="entry name" value="SULFOQUINOVOSYL TRANSFERASE SQD2"/>
    <property type="match status" value="1"/>
</dbReference>
<organism evidence="3 4">
    <name type="scientific">Agaribacter marinus</name>
    <dbReference type="NCBI Taxonomy" id="1431249"/>
    <lineage>
        <taxon>Bacteria</taxon>
        <taxon>Pseudomonadati</taxon>
        <taxon>Pseudomonadota</taxon>
        <taxon>Gammaproteobacteria</taxon>
        <taxon>Alteromonadales</taxon>
        <taxon>Alteromonadaceae</taxon>
        <taxon>Agaribacter</taxon>
    </lineage>
</organism>
<keyword evidence="4" id="KW-1185">Reference proteome</keyword>
<accession>A0AA37WK29</accession>
<sequence length="377" mass="42586">MTMKKTPHILQFICSTGFYGAERWILALCKNTPKQDAKHSLAVTLEDNSKDLELVKQFRKDCGDAVEVPMNNRFDLAVINKLVQYIHDNNIDIIHTHGYKSDILGVIAAKKAGIPVVVTPHGFENAEDFKLRTFIWLGCQAMRFANKVVPLSPQLVKDVKGFGVKEPKLVYIQNGVDLSEVETVRDAVPRLEKTKKRIGFIGQMISRKNIKDILDIFDSLSAKRNDIELVLLGDGDDRASLEAYSTNLSSKEDMHFLGYRDDRLDYLRSFDLFVMTSTLEGIPRCLMEACAMGTPIAAYDIPGIDQLVQHNETGMLAKLGDKATLSEYWARLLDDDIFAQTCGKNAINYVNQHYAAKRMADEYLELFNDLLVCEHDK</sequence>
<dbReference type="Proteomes" id="UP001156601">
    <property type="component" value="Unassembled WGS sequence"/>
</dbReference>
<protein>
    <submittedName>
        <fullName evidence="3">Uncharacterized protein</fullName>
    </submittedName>
</protein>
<name>A0AA37WK29_9ALTE</name>
<dbReference type="InterPro" id="IPR050194">
    <property type="entry name" value="Glycosyltransferase_grp1"/>
</dbReference>
<dbReference type="Pfam" id="PF00534">
    <property type="entry name" value="Glycos_transf_1"/>
    <property type="match status" value="1"/>
</dbReference>
<dbReference type="SUPFAM" id="SSF53756">
    <property type="entry name" value="UDP-Glycosyltransferase/glycogen phosphorylase"/>
    <property type="match status" value="1"/>
</dbReference>
<dbReference type="Pfam" id="PF13439">
    <property type="entry name" value="Glyco_transf_4"/>
    <property type="match status" value="1"/>
</dbReference>
<feature type="domain" description="Glycosyltransferase subfamily 4-like N-terminal" evidence="2">
    <location>
        <begin position="20"/>
        <end position="179"/>
    </location>
</feature>
<evidence type="ECO:0000259" key="1">
    <source>
        <dbReference type="Pfam" id="PF00534"/>
    </source>
</evidence>
<dbReference type="Gene3D" id="3.40.50.2000">
    <property type="entry name" value="Glycogen Phosphorylase B"/>
    <property type="match status" value="2"/>
</dbReference>
<feature type="domain" description="Glycosyl transferase family 1" evidence="1">
    <location>
        <begin position="189"/>
        <end position="347"/>
    </location>
</feature>
<proteinExistence type="predicted"/>
<reference evidence="3" key="1">
    <citation type="journal article" date="2014" name="Int. J. Syst. Evol. Microbiol.">
        <title>Complete genome sequence of Corynebacterium casei LMG S-19264T (=DSM 44701T), isolated from a smear-ripened cheese.</title>
        <authorList>
            <consortium name="US DOE Joint Genome Institute (JGI-PGF)"/>
            <person name="Walter F."/>
            <person name="Albersmeier A."/>
            <person name="Kalinowski J."/>
            <person name="Ruckert C."/>
        </authorList>
    </citation>
    <scope>NUCLEOTIDE SEQUENCE</scope>
    <source>
        <strain evidence="3">NBRC 110023</strain>
    </source>
</reference>
<dbReference type="InterPro" id="IPR028098">
    <property type="entry name" value="Glyco_trans_4-like_N"/>
</dbReference>
<dbReference type="PANTHER" id="PTHR45947">
    <property type="entry name" value="SULFOQUINOVOSYL TRANSFERASE SQD2"/>
    <property type="match status" value="1"/>
</dbReference>
<comment type="caution">
    <text evidence="3">The sequence shown here is derived from an EMBL/GenBank/DDBJ whole genome shotgun (WGS) entry which is preliminary data.</text>
</comment>
<dbReference type="AlphaFoldDB" id="A0AA37WK29"/>
<reference evidence="3" key="2">
    <citation type="submission" date="2023-01" db="EMBL/GenBank/DDBJ databases">
        <title>Draft genome sequence of Agaribacter marinus strain NBRC 110023.</title>
        <authorList>
            <person name="Sun Q."/>
            <person name="Mori K."/>
        </authorList>
    </citation>
    <scope>NUCLEOTIDE SEQUENCE</scope>
    <source>
        <strain evidence="3">NBRC 110023</strain>
    </source>
</reference>
<gene>
    <name evidence="3" type="ORF">GCM10007852_18320</name>
</gene>
<dbReference type="EMBL" id="BSOT01000005">
    <property type="protein sequence ID" value="GLR70924.1"/>
    <property type="molecule type" value="Genomic_DNA"/>
</dbReference>
<dbReference type="GO" id="GO:0016757">
    <property type="term" value="F:glycosyltransferase activity"/>
    <property type="evidence" value="ECO:0007669"/>
    <property type="project" value="InterPro"/>
</dbReference>
<dbReference type="InterPro" id="IPR001296">
    <property type="entry name" value="Glyco_trans_1"/>
</dbReference>
<evidence type="ECO:0000259" key="2">
    <source>
        <dbReference type="Pfam" id="PF13439"/>
    </source>
</evidence>
<evidence type="ECO:0000313" key="3">
    <source>
        <dbReference type="EMBL" id="GLR70924.1"/>
    </source>
</evidence>
<evidence type="ECO:0000313" key="4">
    <source>
        <dbReference type="Proteomes" id="UP001156601"/>
    </source>
</evidence>